<keyword evidence="8" id="KW-0718">Serine biosynthesis</keyword>
<reference evidence="11" key="2">
    <citation type="journal article" date="2021" name="Microbiome">
        <title>Successional dynamics and alternative stable states in a saline activated sludge microbial community over 9 years.</title>
        <authorList>
            <person name="Wang Y."/>
            <person name="Ye J."/>
            <person name="Ju F."/>
            <person name="Liu L."/>
            <person name="Boyd J.A."/>
            <person name="Deng Y."/>
            <person name="Parks D.H."/>
            <person name="Jiang X."/>
            <person name="Yin X."/>
            <person name="Woodcroft B.J."/>
            <person name="Tyson G.W."/>
            <person name="Hugenholtz P."/>
            <person name="Polz M.F."/>
            <person name="Zhang T."/>
        </authorList>
    </citation>
    <scope>NUCLEOTIDE SEQUENCE</scope>
    <source>
        <strain evidence="11">HKST-UBA03</strain>
    </source>
</reference>
<dbReference type="Gene3D" id="1.10.150.210">
    <property type="entry name" value="Phosphoserine phosphatase, domain 2"/>
    <property type="match status" value="1"/>
</dbReference>
<evidence type="ECO:0000256" key="1">
    <source>
        <dbReference type="ARBA" id="ARBA00001946"/>
    </source>
</evidence>
<comment type="cofactor">
    <cofactor evidence="1">
        <name>Mg(2+)</name>
        <dbReference type="ChEBI" id="CHEBI:18420"/>
    </cofactor>
</comment>
<comment type="catalytic activity">
    <reaction evidence="9">
        <text>O-phospho-L-serine + H2O = L-serine + phosphate</text>
        <dbReference type="Rhea" id="RHEA:21208"/>
        <dbReference type="ChEBI" id="CHEBI:15377"/>
        <dbReference type="ChEBI" id="CHEBI:33384"/>
        <dbReference type="ChEBI" id="CHEBI:43474"/>
        <dbReference type="ChEBI" id="CHEBI:57524"/>
        <dbReference type="EC" id="3.1.3.3"/>
    </reaction>
</comment>
<keyword evidence="5" id="KW-0479">Metal-binding</keyword>
<keyword evidence="6" id="KW-0378">Hydrolase</keyword>
<dbReference type="InterPro" id="IPR023214">
    <property type="entry name" value="HAD_sf"/>
</dbReference>
<organism evidence="11 12">
    <name type="scientific">candidate division WWE3 bacterium</name>
    <dbReference type="NCBI Taxonomy" id="2053526"/>
    <lineage>
        <taxon>Bacteria</taxon>
        <taxon>Katanobacteria</taxon>
    </lineage>
</organism>
<comment type="catalytic activity">
    <reaction evidence="10">
        <text>O-phospho-D-serine + H2O = D-serine + phosphate</text>
        <dbReference type="Rhea" id="RHEA:24873"/>
        <dbReference type="ChEBI" id="CHEBI:15377"/>
        <dbReference type="ChEBI" id="CHEBI:35247"/>
        <dbReference type="ChEBI" id="CHEBI:43474"/>
        <dbReference type="ChEBI" id="CHEBI:58680"/>
        <dbReference type="EC" id="3.1.3.3"/>
    </reaction>
</comment>
<comment type="pathway">
    <text evidence="2">Amino-acid biosynthesis; L-serine biosynthesis; L-serine from 3-phospho-D-glycerate: step 3/3.</text>
</comment>
<name>A0A955RSG1_UNCKA</name>
<keyword evidence="4" id="KW-0028">Amino-acid biosynthesis</keyword>
<comment type="caution">
    <text evidence="11">The sequence shown here is derived from an EMBL/GenBank/DDBJ whole genome shotgun (WGS) entry which is preliminary data.</text>
</comment>
<dbReference type="Pfam" id="PF12710">
    <property type="entry name" value="HAD"/>
    <property type="match status" value="1"/>
</dbReference>
<gene>
    <name evidence="11" type="ORF">KC614_04665</name>
</gene>
<evidence type="ECO:0000256" key="9">
    <source>
        <dbReference type="ARBA" id="ARBA00048138"/>
    </source>
</evidence>
<dbReference type="GO" id="GO:0006564">
    <property type="term" value="P:L-serine biosynthetic process"/>
    <property type="evidence" value="ECO:0007669"/>
    <property type="project" value="UniProtKB-KW"/>
</dbReference>
<evidence type="ECO:0000256" key="3">
    <source>
        <dbReference type="ARBA" id="ARBA00012640"/>
    </source>
</evidence>
<evidence type="ECO:0000256" key="2">
    <source>
        <dbReference type="ARBA" id="ARBA00005135"/>
    </source>
</evidence>
<protein>
    <recommendedName>
        <fullName evidence="3">phosphoserine phosphatase</fullName>
        <ecNumber evidence="3">3.1.3.3</ecNumber>
    </recommendedName>
</protein>
<dbReference type="GO" id="GO:0000287">
    <property type="term" value="F:magnesium ion binding"/>
    <property type="evidence" value="ECO:0007669"/>
    <property type="project" value="TreeGrafter"/>
</dbReference>
<dbReference type="SUPFAM" id="SSF56784">
    <property type="entry name" value="HAD-like"/>
    <property type="match status" value="1"/>
</dbReference>
<evidence type="ECO:0000313" key="11">
    <source>
        <dbReference type="EMBL" id="MCA9392457.1"/>
    </source>
</evidence>
<dbReference type="GO" id="GO:0005737">
    <property type="term" value="C:cytoplasm"/>
    <property type="evidence" value="ECO:0007669"/>
    <property type="project" value="TreeGrafter"/>
</dbReference>
<dbReference type="Proteomes" id="UP000751518">
    <property type="component" value="Unassembled WGS sequence"/>
</dbReference>
<dbReference type="EC" id="3.1.3.3" evidence="3"/>
<dbReference type="InterPro" id="IPR036412">
    <property type="entry name" value="HAD-like_sf"/>
</dbReference>
<keyword evidence="7" id="KW-0460">Magnesium</keyword>
<proteinExistence type="predicted"/>
<dbReference type="AlphaFoldDB" id="A0A955RSG1"/>
<evidence type="ECO:0000256" key="5">
    <source>
        <dbReference type="ARBA" id="ARBA00022723"/>
    </source>
</evidence>
<dbReference type="PANTHER" id="PTHR43344:SF2">
    <property type="entry name" value="PHOSPHOSERINE PHOSPHATASE"/>
    <property type="match status" value="1"/>
</dbReference>
<dbReference type="NCBIfam" id="TIGR01488">
    <property type="entry name" value="HAD-SF-IB"/>
    <property type="match status" value="1"/>
</dbReference>
<evidence type="ECO:0000256" key="8">
    <source>
        <dbReference type="ARBA" id="ARBA00023299"/>
    </source>
</evidence>
<dbReference type="Gene3D" id="3.40.50.1000">
    <property type="entry name" value="HAD superfamily/HAD-like"/>
    <property type="match status" value="1"/>
</dbReference>
<evidence type="ECO:0000256" key="6">
    <source>
        <dbReference type="ARBA" id="ARBA00022801"/>
    </source>
</evidence>
<sequence length="220" mass="24820">MANIILDFDSTISSVELLPEIFKVALQGNKKADEIQKQIEQITSEGMSGEISFPESLKKRIDLLPLTKDHIKLMVKHISVHISPSFKECVSQLAEHNLHIISGAFSDVIVPLMAEYGVFPYQIHANKFTFDDEDKFTGVDVNSLLTQENGKVKVVKSLNLNGKTVVIGDGFTDLQIKERGLAEKFIYYAEHVQRENVMSRADFVAKDFHNVLQIMQQLDL</sequence>
<evidence type="ECO:0000256" key="7">
    <source>
        <dbReference type="ARBA" id="ARBA00022842"/>
    </source>
</evidence>
<accession>A0A955RSG1</accession>
<dbReference type="InterPro" id="IPR050582">
    <property type="entry name" value="HAD-like_SerB"/>
</dbReference>
<evidence type="ECO:0000256" key="10">
    <source>
        <dbReference type="ARBA" id="ARBA00048523"/>
    </source>
</evidence>
<dbReference type="EMBL" id="JAGQKZ010000057">
    <property type="protein sequence ID" value="MCA9392457.1"/>
    <property type="molecule type" value="Genomic_DNA"/>
</dbReference>
<reference evidence="11" key="1">
    <citation type="submission" date="2020-04" db="EMBL/GenBank/DDBJ databases">
        <authorList>
            <person name="Zhang T."/>
        </authorList>
    </citation>
    <scope>NUCLEOTIDE SEQUENCE</scope>
    <source>
        <strain evidence="11">HKST-UBA03</strain>
    </source>
</reference>
<dbReference type="GO" id="GO:0036424">
    <property type="term" value="F:L-phosphoserine phosphatase activity"/>
    <property type="evidence" value="ECO:0007669"/>
    <property type="project" value="TreeGrafter"/>
</dbReference>
<evidence type="ECO:0000256" key="4">
    <source>
        <dbReference type="ARBA" id="ARBA00022605"/>
    </source>
</evidence>
<dbReference type="PANTHER" id="PTHR43344">
    <property type="entry name" value="PHOSPHOSERINE PHOSPHATASE"/>
    <property type="match status" value="1"/>
</dbReference>
<evidence type="ECO:0000313" key="12">
    <source>
        <dbReference type="Proteomes" id="UP000751518"/>
    </source>
</evidence>